<name>A0ABN1PBK5_9ACTN</name>
<feature type="chain" id="PRO_5047516040" evidence="1">
    <location>
        <begin position="26"/>
        <end position="104"/>
    </location>
</feature>
<reference evidence="2 3" key="1">
    <citation type="journal article" date="2019" name="Int. J. Syst. Evol. Microbiol.">
        <title>The Global Catalogue of Microorganisms (GCM) 10K type strain sequencing project: providing services to taxonomists for standard genome sequencing and annotation.</title>
        <authorList>
            <consortium name="The Broad Institute Genomics Platform"/>
            <consortium name="The Broad Institute Genome Sequencing Center for Infectious Disease"/>
            <person name="Wu L."/>
            <person name="Ma J."/>
        </authorList>
    </citation>
    <scope>NUCLEOTIDE SEQUENCE [LARGE SCALE GENOMIC DNA]</scope>
    <source>
        <strain evidence="2 3">JCM 11136</strain>
    </source>
</reference>
<gene>
    <name evidence="2" type="ORF">GCM10009560_27310</name>
</gene>
<evidence type="ECO:0000256" key="1">
    <source>
        <dbReference type="SAM" id="SignalP"/>
    </source>
</evidence>
<evidence type="ECO:0000313" key="2">
    <source>
        <dbReference type="EMBL" id="GAA0925700.1"/>
    </source>
</evidence>
<evidence type="ECO:0000313" key="3">
    <source>
        <dbReference type="Proteomes" id="UP001501578"/>
    </source>
</evidence>
<sequence>MKRRILTVLAAGAITALALPAPAQAATTITYGPLSIGGYCAAQVNSTAWIGFYESTGLHCYATGPNGLRNVGSGNPLAACDHLSIATITSASRGPSDSLVCTGP</sequence>
<protein>
    <submittedName>
        <fullName evidence="2">Uncharacterized protein</fullName>
    </submittedName>
</protein>
<keyword evidence="3" id="KW-1185">Reference proteome</keyword>
<dbReference type="RefSeq" id="WP_343950194.1">
    <property type="nucleotide sequence ID" value="NZ_BAAAHQ010000011.1"/>
</dbReference>
<organism evidence="2 3">
    <name type="scientific">Nonomuraea longicatena</name>
    <dbReference type="NCBI Taxonomy" id="83682"/>
    <lineage>
        <taxon>Bacteria</taxon>
        <taxon>Bacillati</taxon>
        <taxon>Actinomycetota</taxon>
        <taxon>Actinomycetes</taxon>
        <taxon>Streptosporangiales</taxon>
        <taxon>Streptosporangiaceae</taxon>
        <taxon>Nonomuraea</taxon>
    </lineage>
</organism>
<proteinExistence type="predicted"/>
<dbReference type="EMBL" id="BAAAHQ010000011">
    <property type="protein sequence ID" value="GAA0925700.1"/>
    <property type="molecule type" value="Genomic_DNA"/>
</dbReference>
<feature type="signal peptide" evidence="1">
    <location>
        <begin position="1"/>
        <end position="25"/>
    </location>
</feature>
<comment type="caution">
    <text evidence="2">The sequence shown here is derived from an EMBL/GenBank/DDBJ whole genome shotgun (WGS) entry which is preliminary data.</text>
</comment>
<keyword evidence="1" id="KW-0732">Signal</keyword>
<accession>A0ABN1PBK5</accession>
<dbReference type="Proteomes" id="UP001501578">
    <property type="component" value="Unassembled WGS sequence"/>
</dbReference>